<evidence type="ECO:0000259" key="2">
    <source>
        <dbReference type="PROSITE" id="PS50113"/>
    </source>
</evidence>
<accession>A0A1E8PUK9</accession>
<dbReference type="SMART" id="SM00086">
    <property type="entry name" value="PAC"/>
    <property type="match status" value="2"/>
</dbReference>
<dbReference type="Pfam" id="PF08447">
    <property type="entry name" value="PAS_3"/>
    <property type="match status" value="1"/>
</dbReference>
<dbReference type="InterPro" id="IPR035919">
    <property type="entry name" value="EAL_sf"/>
</dbReference>
<dbReference type="SMART" id="SM00267">
    <property type="entry name" value="GGDEF"/>
    <property type="match status" value="1"/>
</dbReference>
<dbReference type="InterPro" id="IPR000700">
    <property type="entry name" value="PAS-assoc_C"/>
</dbReference>
<dbReference type="PANTHER" id="PTHR44757">
    <property type="entry name" value="DIGUANYLATE CYCLASE DGCP"/>
    <property type="match status" value="1"/>
</dbReference>
<dbReference type="NCBIfam" id="TIGR00254">
    <property type="entry name" value="GGDEF"/>
    <property type="match status" value="1"/>
</dbReference>
<dbReference type="InterPro" id="IPR000014">
    <property type="entry name" value="PAS"/>
</dbReference>
<feature type="domain" description="PAC" evidence="2">
    <location>
        <begin position="297"/>
        <end position="349"/>
    </location>
</feature>
<dbReference type="InterPro" id="IPR035965">
    <property type="entry name" value="PAS-like_dom_sf"/>
</dbReference>
<comment type="caution">
    <text evidence="5">The sequence shown here is derived from an EMBL/GenBank/DDBJ whole genome shotgun (WGS) entry which is preliminary data.</text>
</comment>
<dbReference type="EMBL" id="MAQB02000001">
    <property type="protein sequence ID" value="OFJ50005.1"/>
    <property type="molecule type" value="Genomic_DNA"/>
</dbReference>
<feature type="domain" description="PAS" evidence="1">
    <location>
        <begin position="219"/>
        <end position="292"/>
    </location>
</feature>
<dbReference type="Gene3D" id="3.20.20.450">
    <property type="entry name" value="EAL domain"/>
    <property type="match status" value="1"/>
</dbReference>
<dbReference type="Pfam" id="PF00563">
    <property type="entry name" value="EAL"/>
    <property type="match status" value="1"/>
</dbReference>
<evidence type="ECO:0000259" key="4">
    <source>
        <dbReference type="PROSITE" id="PS50887"/>
    </source>
</evidence>
<dbReference type="Pfam" id="PF13426">
    <property type="entry name" value="PAS_9"/>
    <property type="match status" value="1"/>
</dbReference>
<dbReference type="InterPro" id="IPR000160">
    <property type="entry name" value="GGDEF_dom"/>
</dbReference>
<dbReference type="Gene3D" id="3.30.70.270">
    <property type="match status" value="1"/>
</dbReference>
<dbReference type="PANTHER" id="PTHR44757:SF4">
    <property type="entry name" value="DIGUANYLATE CYCLASE DGCE-RELATED"/>
    <property type="match status" value="1"/>
</dbReference>
<evidence type="ECO:0000259" key="3">
    <source>
        <dbReference type="PROSITE" id="PS50883"/>
    </source>
</evidence>
<proteinExistence type="predicted"/>
<dbReference type="PROSITE" id="PS50883">
    <property type="entry name" value="EAL"/>
    <property type="match status" value="1"/>
</dbReference>
<dbReference type="NCBIfam" id="TIGR00229">
    <property type="entry name" value="sensory_box"/>
    <property type="match status" value="1"/>
</dbReference>
<sequence>MLGFSLDELNNKSLNALLTSAERLMFHMQVMALLHLQGRVEEIAIILAGADGKNIPVIFNAVQRNIDGNVVTECVVVRMNERKRLEEELFRVKKATEQVPGTIYQFLLRADGSSCFPYASEGVRNVYELNPLQLQKDASPAFNRLHPDDIEAINQGITDSAKNLTVWHQEYRVILPKRGIRWLQGSATPESRVDGSTLWHGYINDITEKKALELALSNEFERTRVTLSSIGDAVIVTNDRQEVEYLNPSAEKLTGWASADAIGLPVTMVFNIVNQFTREIVKNPIAHCLDERAIVGLTNDTVLISKDGSEYAVEDSAAPIFTAGDVIIGVVMVFRDVTGQRILRQEVERRASLDHLTGLANRAQFDRVLLEMYESSIATGVSHALCCIDLDQFKIVNDSCGHAAGDALLKEVSALLLKSVRAKDLVARLGGDEFALLLEGCDLNAAHRISQQICEKVARIRFQHSSNFFRIGASIGVVPLDGRWANAQAAQQAADGACFAAKDEGRGRVHLYVDADRIIIEQRDQMQWAARLQQAIDENRFELFAQPIMQLGEHAESGLHFEILLRLREMDGTLVLPGVFIPSAERFGLAPQVDRWVVSHVFEWMKLHADRLDKVKVIAINLSGKSIGDKDFYQFLMDALDREKIPAHKISFEITETAAIGNLDIATEFIAMLHQRGARISLDDFGSGMSSMAYLKHLSFDYLKIDGQFVKDMANDAVDCAMVRSINEIAHLTGKITIAEFVESADILMLLKDLGVDCAQGYHVGKPKPIDEIFSWEI</sequence>
<dbReference type="SMART" id="SM00091">
    <property type="entry name" value="PAS"/>
    <property type="match status" value="2"/>
</dbReference>
<dbReference type="CDD" id="cd01948">
    <property type="entry name" value="EAL"/>
    <property type="match status" value="1"/>
</dbReference>
<feature type="domain" description="EAL" evidence="3">
    <location>
        <begin position="525"/>
        <end position="778"/>
    </location>
</feature>
<dbReference type="InterPro" id="IPR043128">
    <property type="entry name" value="Rev_trsase/Diguanyl_cyclase"/>
</dbReference>
<name>A0A1E8PUK9_9BURK</name>
<dbReference type="PROSITE" id="PS50112">
    <property type="entry name" value="PAS"/>
    <property type="match status" value="1"/>
</dbReference>
<dbReference type="InterPro" id="IPR001610">
    <property type="entry name" value="PAC"/>
</dbReference>
<dbReference type="InterPro" id="IPR029787">
    <property type="entry name" value="Nucleotide_cyclase"/>
</dbReference>
<dbReference type="SMART" id="SM00052">
    <property type="entry name" value="EAL"/>
    <property type="match status" value="1"/>
</dbReference>
<protein>
    <submittedName>
        <fullName evidence="5">GGDEF domain-containing protein</fullName>
    </submittedName>
</protein>
<dbReference type="SUPFAM" id="SSF55073">
    <property type="entry name" value="Nucleotide cyclase"/>
    <property type="match status" value="1"/>
</dbReference>
<dbReference type="AlphaFoldDB" id="A0A1E8PUK9"/>
<dbReference type="InterPro" id="IPR013655">
    <property type="entry name" value="PAS_fold_3"/>
</dbReference>
<dbReference type="Pfam" id="PF00990">
    <property type="entry name" value="GGDEF"/>
    <property type="match status" value="1"/>
</dbReference>
<dbReference type="SUPFAM" id="SSF55785">
    <property type="entry name" value="PYP-like sensor domain (PAS domain)"/>
    <property type="match status" value="3"/>
</dbReference>
<dbReference type="CDD" id="cd00130">
    <property type="entry name" value="PAS"/>
    <property type="match status" value="2"/>
</dbReference>
<dbReference type="InterPro" id="IPR052155">
    <property type="entry name" value="Biofilm_reg_signaling"/>
</dbReference>
<dbReference type="PROSITE" id="PS50113">
    <property type="entry name" value="PAC"/>
    <property type="match status" value="1"/>
</dbReference>
<feature type="domain" description="GGDEF" evidence="4">
    <location>
        <begin position="381"/>
        <end position="514"/>
    </location>
</feature>
<gene>
    <name evidence="5" type="ORF">BA896_000785</name>
</gene>
<evidence type="ECO:0000313" key="5">
    <source>
        <dbReference type="EMBL" id="OFJ50005.1"/>
    </source>
</evidence>
<evidence type="ECO:0000259" key="1">
    <source>
        <dbReference type="PROSITE" id="PS50112"/>
    </source>
</evidence>
<reference evidence="5 6" key="1">
    <citation type="submission" date="2016-10" db="EMBL/GenBank/DDBJ databases">
        <title>Updated version of Genome Assembly of Janthinobacterium lividum ERGS5:01.</title>
        <authorList>
            <person name="Kumar R."/>
            <person name="Acharya V."/>
            <person name="Singh D."/>
        </authorList>
    </citation>
    <scope>NUCLEOTIDE SEQUENCE [LARGE SCALE GENOMIC DNA]</scope>
    <source>
        <strain evidence="5 6">ERGS5:01</strain>
    </source>
</reference>
<dbReference type="SUPFAM" id="SSF141868">
    <property type="entry name" value="EAL domain-like"/>
    <property type="match status" value="1"/>
</dbReference>
<organism evidence="5 6">
    <name type="scientific">Janthinobacterium lividum</name>
    <dbReference type="NCBI Taxonomy" id="29581"/>
    <lineage>
        <taxon>Bacteria</taxon>
        <taxon>Pseudomonadati</taxon>
        <taxon>Pseudomonadota</taxon>
        <taxon>Betaproteobacteria</taxon>
        <taxon>Burkholderiales</taxon>
        <taxon>Oxalobacteraceae</taxon>
        <taxon>Janthinobacterium</taxon>
    </lineage>
</organism>
<dbReference type="PROSITE" id="PS50887">
    <property type="entry name" value="GGDEF"/>
    <property type="match status" value="1"/>
</dbReference>
<dbReference type="CDD" id="cd01949">
    <property type="entry name" value="GGDEF"/>
    <property type="match status" value="1"/>
</dbReference>
<dbReference type="Gene3D" id="3.30.450.20">
    <property type="entry name" value="PAS domain"/>
    <property type="match status" value="2"/>
</dbReference>
<evidence type="ECO:0000313" key="6">
    <source>
        <dbReference type="Proteomes" id="UP000092634"/>
    </source>
</evidence>
<dbReference type="InterPro" id="IPR001633">
    <property type="entry name" value="EAL_dom"/>
</dbReference>
<dbReference type="Proteomes" id="UP000092634">
    <property type="component" value="Unassembled WGS sequence"/>
</dbReference>